<proteinExistence type="predicted"/>
<protein>
    <submittedName>
        <fullName evidence="1">Uncharacterized protein</fullName>
    </submittedName>
</protein>
<accession>A0A2H0YTE1</accession>
<reference evidence="2" key="1">
    <citation type="submission" date="2017-09" db="EMBL/GenBank/DDBJ databases">
        <title>Depth-based differentiation of microbial function through sediment-hosted aquifers and enrichment of novel symbionts in the deep terrestrial subsurface.</title>
        <authorList>
            <person name="Probst A.J."/>
            <person name="Ladd B."/>
            <person name="Jarett J.K."/>
            <person name="Geller-Mcgrath D.E."/>
            <person name="Sieber C.M.K."/>
            <person name="Emerson J.B."/>
            <person name="Anantharaman K."/>
            <person name="Thomas B.C."/>
            <person name="Malmstrom R."/>
            <person name="Stieglmeier M."/>
            <person name="Klingl A."/>
            <person name="Woyke T."/>
            <person name="Ryan C.M."/>
            <person name="Banfield J.F."/>
        </authorList>
    </citation>
    <scope>NUCLEOTIDE SEQUENCE [LARGE SCALE GENOMIC DNA]</scope>
</reference>
<dbReference type="Proteomes" id="UP000236845">
    <property type="component" value="Unassembled WGS sequence"/>
</dbReference>
<name>A0A2H0YTE1_9BACT</name>
<gene>
    <name evidence="1" type="ORF">COT26_00230</name>
</gene>
<dbReference type="EMBL" id="PEXW01000005">
    <property type="protein sequence ID" value="PIS41023.1"/>
    <property type="molecule type" value="Genomic_DNA"/>
</dbReference>
<dbReference type="AlphaFoldDB" id="A0A2H0YTE1"/>
<evidence type="ECO:0000313" key="2">
    <source>
        <dbReference type="Proteomes" id="UP000236845"/>
    </source>
</evidence>
<sequence length="87" mass="9308">MGKGLELDAETLYPFLQAIQNAFPAFGLGVAGGLGPDTLHLLKPLIKEFPNLSIDACAKLHKSGNALGPIDWEVAGRYLINALQLLH</sequence>
<comment type="caution">
    <text evidence="1">The sequence shown here is derived from an EMBL/GenBank/DDBJ whole genome shotgun (WGS) entry which is preliminary data.</text>
</comment>
<organism evidence="1 2">
    <name type="scientific">Candidatus Kerfeldbacteria bacterium CG08_land_8_20_14_0_20_43_14</name>
    <dbReference type="NCBI Taxonomy" id="2014246"/>
    <lineage>
        <taxon>Bacteria</taxon>
        <taxon>Candidatus Kerfeldiibacteriota</taxon>
    </lineage>
</organism>
<evidence type="ECO:0000313" key="1">
    <source>
        <dbReference type="EMBL" id="PIS41023.1"/>
    </source>
</evidence>